<comment type="similarity">
    <text evidence="6">Belongs to the MoaC family.</text>
</comment>
<keyword evidence="9" id="KW-1185">Reference proteome</keyword>
<dbReference type="RefSeq" id="WP_210048893.1">
    <property type="nucleotide sequence ID" value="NZ_JAGINX010000001.1"/>
</dbReference>
<dbReference type="HAMAP" id="MF_01224_B">
    <property type="entry name" value="MoaC_B"/>
    <property type="match status" value="1"/>
</dbReference>
<feature type="active site" evidence="6">
    <location>
        <position position="132"/>
    </location>
</feature>
<comment type="pathway">
    <text evidence="2 6">Cofactor biosynthesis; molybdopterin biosynthesis.</text>
</comment>
<feature type="binding site" evidence="6">
    <location>
        <begin position="117"/>
        <end position="118"/>
    </location>
    <ligand>
        <name>substrate</name>
    </ligand>
</feature>
<dbReference type="EC" id="4.6.1.17" evidence="3 6"/>
<dbReference type="Gene3D" id="3.30.70.640">
    <property type="entry name" value="Molybdopterin cofactor biosynthesis C (MoaC) domain"/>
    <property type="match status" value="1"/>
</dbReference>
<evidence type="ECO:0000256" key="3">
    <source>
        <dbReference type="ARBA" id="ARBA00012575"/>
    </source>
</evidence>
<sequence>MAETSHLTHVRADGSAHMVDVSGKDITSRTARAQAVVTTTDEVIGLLGQDGLPKGDALGTARIAGIMAAKKTPELVPLCHPLPVAKVTVDFQLGTPDAASVLITTEVKTTSRTGVEIEALTAASVAALTLYDMIKAVDKSAVIGDQKVLSKTGGASGEWSRDE</sequence>
<dbReference type="InterPro" id="IPR050105">
    <property type="entry name" value="MoCo_biosynth_MoaA/MoaC"/>
</dbReference>
<accession>A0ABS4T236</accession>
<comment type="subunit">
    <text evidence="6">Homohexamer; trimer of dimers.</text>
</comment>
<evidence type="ECO:0000256" key="2">
    <source>
        <dbReference type="ARBA" id="ARBA00005046"/>
    </source>
</evidence>
<dbReference type="InterPro" id="IPR047594">
    <property type="entry name" value="MoaC_bact/euk"/>
</dbReference>
<dbReference type="EMBL" id="JAGINX010000001">
    <property type="protein sequence ID" value="MBP2318510.1"/>
    <property type="molecule type" value="Genomic_DNA"/>
</dbReference>
<dbReference type="PANTHER" id="PTHR22960:SF29">
    <property type="entry name" value="CYCLIC PYRANOPTERIN MONOPHOSPHATE SYNTHASE"/>
    <property type="match status" value="1"/>
</dbReference>
<dbReference type="Proteomes" id="UP001519331">
    <property type="component" value="Unassembled WGS sequence"/>
</dbReference>
<evidence type="ECO:0000313" key="9">
    <source>
        <dbReference type="Proteomes" id="UP001519331"/>
    </source>
</evidence>
<name>A0ABS4T236_9MICC</name>
<keyword evidence="5 6" id="KW-0456">Lyase</keyword>
<dbReference type="SUPFAM" id="SSF55040">
    <property type="entry name" value="Molybdenum cofactor biosynthesis protein C, MoaC"/>
    <property type="match status" value="1"/>
</dbReference>
<comment type="caution">
    <text evidence="8">The sequence shown here is derived from an EMBL/GenBank/DDBJ whole genome shotgun (WGS) entry which is preliminary data.</text>
</comment>
<dbReference type="InterPro" id="IPR036522">
    <property type="entry name" value="MoaC_sf"/>
</dbReference>
<dbReference type="Pfam" id="PF01967">
    <property type="entry name" value="MoaC"/>
    <property type="match status" value="1"/>
</dbReference>
<protein>
    <recommendedName>
        <fullName evidence="3 6">Cyclic pyranopterin monophosphate synthase</fullName>
        <ecNumber evidence="3 6">4.6.1.17</ecNumber>
    </recommendedName>
    <alternativeName>
        <fullName evidence="6">Molybdenum cofactor biosynthesis protein C</fullName>
    </alternativeName>
</protein>
<evidence type="ECO:0000256" key="6">
    <source>
        <dbReference type="HAMAP-Rule" id="MF_01224"/>
    </source>
</evidence>
<organism evidence="8 9">
    <name type="scientific">Nesterenkonia lacusekhoensis</name>
    <dbReference type="NCBI Taxonomy" id="150832"/>
    <lineage>
        <taxon>Bacteria</taxon>
        <taxon>Bacillati</taxon>
        <taxon>Actinomycetota</taxon>
        <taxon>Actinomycetes</taxon>
        <taxon>Micrococcales</taxon>
        <taxon>Micrococcaceae</taxon>
        <taxon>Nesterenkonia</taxon>
    </lineage>
</organism>
<comment type="catalytic activity">
    <reaction evidence="1 6">
        <text>(8S)-3',8-cyclo-7,8-dihydroguanosine 5'-triphosphate = cyclic pyranopterin phosphate + diphosphate</text>
        <dbReference type="Rhea" id="RHEA:49580"/>
        <dbReference type="ChEBI" id="CHEBI:33019"/>
        <dbReference type="ChEBI" id="CHEBI:59648"/>
        <dbReference type="ChEBI" id="CHEBI:131766"/>
        <dbReference type="EC" id="4.6.1.17"/>
    </reaction>
</comment>
<evidence type="ECO:0000313" key="8">
    <source>
        <dbReference type="EMBL" id="MBP2318510.1"/>
    </source>
</evidence>
<evidence type="ECO:0000256" key="5">
    <source>
        <dbReference type="ARBA" id="ARBA00023239"/>
    </source>
</evidence>
<dbReference type="InterPro" id="IPR023045">
    <property type="entry name" value="MoaC"/>
</dbReference>
<evidence type="ECO:0000256" key="4">
    <source>
        <dbReference type="ARBA" id="ARBA00023150"/>
    </source>
</evidence>
<comment type="function">
    <text evidence="6">Catalyzes the conversion of (8S)-3',8-cyclo-7,8-dihydroguanosine 5'-triphosphate to cyclic pyranopterin monophosphate (cPMP).</text>
</comment>
<dbReference type="PANTHER" id="PTHR22960">
    <property type="entry name" value="MOLYBDOPTERIN COFACTOR SYNTHESIS PROTEIN A"/>
    <property type="match status" value="1"/>
</dbReference>
<evidence type="ECO:0000256" key="1">
    <source>
        <dbReference type="ARBA" id="ARBA00001637"/>
    </source>
</evidence>
<feature type="domain" description="Molybdopterin cofactor biosynthesis C (MoaC)" evidence="7">
    <location>
        <begin position="18"/>
        <end position="154"/>
    </location>
</feature>
<feature type="binding site" evidence="6">
    <location>
        <begin position="78"/>
        <end position="80"/>
    </location>
    <ligand>
        <name>substrate</name>
    </ligand>
</feature>
<dbReference type="InterPro" id="IPR002820">
    <property type="entry name" value="Mopterin_CF_biosynth-C_dom"/>
</dbReference>
<gene>
    <name evidence="6" type="primary">moaC</name>
    <name evidence="8" type="ORF">JOF45_001529</name>
</gene>
<dbReference type="CDD" id="cd01420">
    <property type="entry name" value="MoaC_PE"/>
    <property type="match status" value="1"/>
</dbReference>
<reference evidence="8 9" key="1">
    <citation type="submission" date="2021-03" db="EMBL/GenBank/DDBJ databases">
        <title>Sequencing the genomes of 1000 actinobacteria strains.</title>
        <authorList>
            <person name="Klenk H.-P."/>
        </authorList>
    </citation>
    <scope>NUCLEOTIDE SEQUENCE [LARGE SCALE GENOMIC DNA]</scope>
    <source>
        <strain evidence="8 9">DSM 12544</strain>
    </source>
</reference>
<evidence type="ECO:0000259" key="7">
    <source>
        <dbReference type="Pfam" id="PF01967"/>
    </source>
</evidence>
<keyword evidence="4 6" id="KW-0501">Molybdenum cofactor biosynthesis</keyword>
<dbReference type="NCBIfam" id="TIGR00581">
    <property type="entry name" value="moaC"/>
    <property type="match status" value="1"/>
</dbReference>
<proteinExistence type="inferred from homology"/>
<dbReference type="NCBIfam" id="NF006870">
    <property type="entry name" value="PRK09364.1"/>
    <property type="match status" value="1"/>
</dbReference>